<comment type="caution">
    <text evidence="6">The sequence shown here is derived from an EMBL/GenBank/DDBJ whole genome shotgun (WGS) entry which is preliminary data.</text>
</comment>
<dbReference type="Proteomes" id="UP000234881">
    <property type="component" value="Unassembled WGS sequence"/>
</dbReference>
<proteinExistence type="inferred from homology"/>
<reference evidence="6 7" key="1">
    <citation type="submission" date="2018-01" db="EMBL/GenBank/DDBJ databases">
        <title>The draft genome sequence of Cohaesibacter sp. H1304.</title>
        <authorList>
            <person name="Wang N.-N."/>
            <person name="Du Z.-J."/>
        </authorList>
    </citation>
    <scope>NUCLEOTIDE SEQUENCE [LARGE SCALE GENOMIC DNA]</scope>
    <source>
        <strain evidence="6 7">H1304</strain>
    </source>
</reference>
<dbReference type="Gene3D" id="3.40.190.290">
    <property type="match status" value="1"/>
</dbReference>
<dbReference type="SUPFAM" id="SSF53850">
    <property type="entry name" value="Periplasmic binding protein-like II"/>
    <property type="match status" value="1"/>
</dbReference>
<dbReference type="EMBL" id="PKUQ01000047">
    <property type="protein sequence ID" value="PLW75685.1"/>
    <property type="molecule type" value="Genomic_DNA"/>
</dbReference>
<evidence type="ECO:0000313" key="7">
    <source>
        <dbReference type="Proteomes" id="UP000234881"/>
    </source>
</evidence>
<sequence>MRYLTTARYLDMVARAGSIRQAAEALSITSTALNRRILAFEEELGAPIFERLPRGVRLNSAGEILIHHIRNQLSDMDRVKSQIADLSGVRRGHVSIACSQAMVPYFLPAQISQYRVDHPNVTFGVNVRDRAAAEQALTDHMADIAIVFEPVRMAEFHTIISVKQPVHAVMAADHPLARQQVLRMSDCLAYPIALPTLPYGVRHLLEHAALSSSQTLVPDIESDSFDFLRHYAASEHLISFQIPIGLSAEKMQGELVSCPMDTRDVPAGVLYMGQLKGRTLPVAAARFAAQLSSAFAAEYEVT</sequence>
<keyword evidence="4" id="KW-0804">Transcription</keyword>
<dbReference type="GO" id="GO:0003700">
    <property type="term" value="F:DNA-binding transcription factor activity"/>
    <property type="evidence" value="ECO:0007669"/>
    <property type="project" value="InterPro"/>
</dbReference>
<dbReference type="InterPro" id="IPR036390">
    <property type="entry name" value="WH_DNA-bd_sf"/>
</dbReference>
<dbReference type="AlphaFoldDB" id="A0A2N5XMH1"/>
<dbReference type="Gene3D" id="1.10.10.10">
    <property type="entry name" value="Winged helix-like DNA-binding domain superfamily/Winged helix DNA-binding domain"/>
    <property type="match status" value="1"/>
</dbReference>
<dbReference type="PANTHER" id="PTHR30419:SF2">
    <property type="entry name" value="LYSR FAMILY TRANSCRIPTIONAL REGULATOR"/>
    <property type="match status" value="1"/>
</dbReference>
<dbReference type="Pfam" id="PF03466">
    <property type="entry name" value="LysR_substrate"/>
    <property type="match status" value="1"/>
</dbReference>
<dbReference type="InterPro" id="IPR050950">
    <property type="entry name" value="HTH-type_LysR_regulators"/>
</dbReference>
<gene>
    <name evidence="6" type="ORF">C0081_18775</name>
</gene>
<dbReference type="PANTHER" id="PTHR30419">
    <property type="entry name" value="HTH-TYPE TRANSCRIPTIONAL REGULATOR YBHD"/>
    <property type="match status" value="1"/>
</dbReference>
<evidence type="ECO:0000256" key="3">
    <source>
        <dbReference type="ARBA" id="ARBA00023125"/>
    </source>
</evidence>
<accession>A0A2N5XMH1</accession>
<dbReference type="OrthoDB" id="5297263at2"/>
<keyword evidence="7" id="KW-1185">Reference proteome</keyword>
<evidence type="ECO:0000256" key="2">
    <source>
        <dbReference type="ARBA" id="ARBA00023015"/>
    </source>
</evidence>
<keyword evidence="2" id="KW-0805">Transcription regulation</keyword>
<protein>
    <recommendedName>
        <fullName evidence="5">HTH lysR-type domain-containing protein</fullName>
    </recommendedName>
</protein>
<dbReference type="GO" id="GO:0003677">
    <property type="term" value="F:DNA binding"/>
    <property type="evidence" value="ECO:0007669"/>
    <property type="project" value="UniProtKB-KW"/>
</dbReference>
<evidence type="ECO:0000259" key="5">
    <source>
        <dbReference type="PROSITE" id="PS50931"/>
    </source>
</evidence>
<evidence type="ECO:0000256" key="1">
    <source>
        <dbReference type="ARBA" id="ARBA00009437"/>
    </source>
</evidence>
<evidence type="ECO:0000313" key="6">
    <source>
        <dbReference type="EMBL" id="PLW75685.1"/>
    </source>
</evidence>
<name>A0A2N5XMH1_9HYPH</name>
<dbReference type="SUPFAM" id="SSF46785">
    <property type="entry name" value="Winged helix' DNA-binding domain"/>
    <property type="match status" value="1"/>
</dbReference>
<dbReference type="InterPro" id="IPR000847">
    <property type="entry name" value="LysR_HTH_N"/>
</dbReference>
<dbReference type="GO" id="GO:0005829">
    <property type="term" value="C:cytosol"/>
    <property type="evidence" value="ECO:0007669"/>
    <property type="project" value="TreeGrafter"/>
</dbReference>
<dbReference type="Pfam" id="PF00126">
    <property type="entry name" value="HTH_1"/>
    <property type="match status" value="1"/>
</dbReference>
<dbReference type="RefSeq" id="WP_101535387.1">
    <property type="nucleotide sequence ID" value="NZ_JBFHIU010000013.1"/>
</dbReference>
<dbReference type="InterPro" id="IPR036388">
    <property type="entry name" value="WH-like_DNA-bd_sf"/>
</dbReference>
<dbReference type="InterPro" id="IPR005119">
    <property type="entry name" value="LysR_subst-bd"/>
</dbReference>
<feature type="domain" description="HTH lysR-type" evidence="5">
    <location>
        <begin position="1"/>
        <end position="59"/>
    </location>
</feature>
<dbReference type="PROSITE" id="PS50931">
    <property type="entry name" value="HTH_LYSR"/>
    <property type="match status" value="1"/>
</dbReference>
<comment type="similarity">
    <text evidence="1">Belongs to the LysR transcriptional regulatory family.</text>
</comment>
<organism evidence="6 7">
    <name type="scientific">Cohaesibacter celericrescens</name>
    <dbReference type="NCBI Taxonomy" id="2067669"/>
    <lineage>
        <taxon>Bacteria</taxon>
        <taxon>Pseudomonadati</taxon>
        <taxon>Pseudomonadota</taxon>
        <taxon>Alphaproteobacteria</taxon>
        <taxon>Hyphomicrobiales</taxon>
        <taxon>Cohaesibacteraceae</taxon>
    </lineage>
</organism>
<keyword evidence="3" id="KW-0238">DNA-binding</keyword>
<evidence type="ECO:0000256" key="4">
    <source>
        <dbReference type="ARBA" id="ARBA00023163"/>
    </source>
</evidence>